<protein>
    <submittedName>
        <fullName evidence="1">Uncharacterized protein</fullName>
    </submittedName>
</protein>
<evidence type="ECO:0000313" key="2">
    <source>
        <dbReference type="Proteomes" id="UP001162483"/>
    </source>
</evidence>
<proteinExistence type="predicted"/>
<dbReference type="Proteomes" id="UP001162483">
    <property type="component" value="Unassembled WGS sequence"/>
</dbReference>
<name>A0ABN9BBE5_9NEOB</name>
<feature type="non-terminal residue" evidence="1">
    <location>
        <position position="121"/>
    </location>
</feature>
<accession>A0ABN9BBE5</accession>
<organism evidence="1 2">
    <name type="scientific">Staurois parvus</name>
    <dbReference type="NCBI Taxonomy" id="386267"/>
    <lineage>
        <taxon>Eukaryota</taxon>
        <taxon>Metazoa</taxon>
        <taxon>Chordata</taxon>
        <taxon>Craniata</taxon>
        <taxon>Vertebrata</taxon>
        <taxon>Euteleostomi</taxon>
        <taxon>Amphibia</taxon>
        <taxon>Batrachia</taxon>
        <taxon>Anura</taxon>
        <taxon>Neobatrachia</taxon>
        <taxon>Ranoidea</taxon>
        <taxon>Ranidae</taxon>
        <taxon>Staurois</taxon>
    </lineage>
</organism>
<sequence length="121" mass="14292">RYRIIWIDSGHRVNWPNRIIRLDQFIRLGRNIMLGTRLHHGRQVLRWEADQFGYWQDGIGWKELSPFPGFSYRSTVSKRRFVNGWSSWRQRRAGGWNRGGNGCYRGLLYRVKGRIGAASGN</sequence>
<evidence type="ECO:0000313" key="1">
    <source>
        <dbReference type="EMBL" id="CAI9544910.1"/>
    </source>
</evidence>
<keyword evidence="2" id="KW-1185">Reference proteome</keyword>
<reference evidence="1" key="1">
    <citation type="submission" date="2023-05" db="EMBL/GenBank/DDBJ databases">
        <authorList>
            <person name="Stuckert A."/>
        </authorList>
    </citation>
    <scope>NUCLEOTIDE SEQUENCE</scope>
</reference>
<comment type="caution">
    <text evidence="1">The sequence shown here is derived from an EMBL/GenBank/DDBJ whole genome shotgun (WGS) entry which is preliminary data.</text>
</comment>
<dbReference type="EMBL" id="CATNWA010003254">
    <property type="protein sequence ID" value="CAI9544910.1"/>
    <property type="molecule type" value="Genomic_DNA"/>
</dbReference>
<feature type="non-terminal residue" evidence="1">
    <location>
        <position position="1"/>
    </location>
</feature>
<gene>
    <name evidence="1" type="ORF">SPARVUS_LOCUS2563011</name>
</gene>